<keyword evidence="1" id="KW-0812">Transmembrane</keyword>
<feature type="transmembrane region" description="Helical" evidence="1">
    <location>
        <begin position="49"/>
        <end position="75"/>
    </location>
</feature>
<evidence type="ECO:0000313" key="3">
    <source>
        <dbReference type="Proteomes" id="UP000886887"/>
    </source>
</evidence>
<accession>A0A9D1CQ94</accession>
<organism evidence="2 3">
    <name type="scientific">Candidatus Onthenecus intestinigallinarum</name>
    <dbReference type="NCBI Taxonomy" id="2840875"/>
    <lineage>
        <taxon>Bacteria</taxon>
        <taxon>Bacillati</taxon>
        <taxon>Bacillota</taxon>
        <taxon>Clostridia</taxon>
        <taxon>Eubacteriales</taxon>
        <taxon>Candidatus Onthenecus</taxon>
    </lineage>
</organism>
<gene>
    <name evidence="2" type="ORF">IAB73_04315</name>
</gene>
<feature type="transmembrane region" description="Helical" evidence="1">
    <location>
        <begin position="87"/>
        <end position="108"/>
    </location>
</feature>
<keyword evidence="1" id="KW-0472">Membrane</keyword>
<reference evidence="2" key="1">
    <citation type="submission" date="2020-10" db="EMBL/GenBank/DDBJ databases">
        <authorList>
            <person name="Gilroy R."/>
        </authorList>
    </citation>
    <scope>NUCLEOTIDE SEQUENCE</scope>
    <source>
        <strain evidence="2">ChiSxjej2B14-6234</strain>
    </source>
</reference>
<protein>
    <submittedName>
        <fullName evidence="2">Folate family ECF transporter S component</fullName>
    </submittedName>
</protein>
<evidence type="ECO:0000256" key="1">
    <source>
        <dbReference type="SAM" id="Phobius"/>
    </source>
</evidence>
<dbReference type="InterPro" id="IPR009825">
    <property type="entry name" value="ECF_substrate-spec-like"/>
</dbReference>
<keyword evidence="1" id="KW-1133">Transmembrane helix</keyword>
<dbReference type="Proteomes" id="UP000886887">
    <property type="component" value="Unassembled WGS sequence"/>
</dbReference>
<proteinExistence type="predicted"/>
<dbReference type="GO" id="GO:0016020">
    <property type="term" value="C:membrane"/>
    <property type="evidence" value="ECO:0007669"/>
    <property type="project" value="InterPro"/>
</dbReference>
<dbReference type="NCBIfam" id="TIGR04518">
    <property type="entry name" value="ECF_S_folT_fam"/>
    <property type="match status" value="1"/>
</dbReference>
<name>A0A9D1CQ94_9FIRM</name>
<sequence length="183" mass="19979">MQHSPLCASFQRSAAALRRTQTLALTGILIAMQLAFSSVAVYVTSNVRITFGFLTIAATAALFGPVVAAVHGALADVLACFLFPAGAYFPGYTLSAMLVGLIYGLFFYRREVRLWHVLAAQLIVDLLCHVLLNTLWRSVTGGSAMMALLPLRLLKNALCYPVNCALLYGLHRLLRRLPLAQRL</sequence>
<feature type="transmembrane region" description="Helical" evidence="1">
    <location>
        <begin position="22"/>
        <end position="43"/>
    </location>
</feature>
<dbReference type="Pfam" id="PF07155">
    <property type="entry name" value="ECF-ribofla_trS"/>
    <property type="match status" value="1"/>
</dbReference>
<dbReference type="EMBL" id="DVFJ01000011">
    <property type="protein sequence ID" value="HIQ71420.1"/>
    <property type="molecule type" value="Genomic_DNA"/>
</dbReference>
<reference evidence="2" key="2">
    <citation type="journal article" date="2021" name="PeerJ">
        <title>Extensive microbial diversity within the chicken gut microbiome revealed by metagenomics and culture.</title>
        <authorList>
            <person name="Gilroy R."/>
            <person name="Ravi A."/>
            <person name="Getino M."/>
            <person name="Pursley I."/>
            <person name="Horton D.L."/>
            <person name="Alikhan N.F."/>
            <person name="Baker D."/>
            <person name="Gharbi K."/>
            <person name="Hall N."/>
            <person name="Watson M."/>
            <person name="Adriaenssens E.M."/>
            <person name="Foster-Nyarko E."/>
            <person name="Jarju S."/>
            <person name="Secka A."/>
            <person name="Antonio M."/>
            <person name="Oren A."/>
            <person name="Chaudhuri R.R."/>
            <person name="La Ragione R."/>
            <person name="Hildebrand F."/>
            <person name="Pallen M.J."/>
        </authorList>
    </citation>
    <scope>NUCLEOTIDE SEQUENCE</scope>
    <source>
        <strain evidence="2">ChiSxjej2B14-6234</strain>
    </source>
</reference>
<feature type="transmembrane region" description="Helical" evidence="1">
    <location>
        <begin position="114"/>
        <end position="136"/>
    </location>
</feature>
<dbReference type="AlphaFoldDB" id="A0A9D1CQ94"/>
<dbReference type="Gene3D" id="1.10.1760.20">
    <property type="match status" value="1"/>
</dbReference>
<dbReference type="InterPro" id="IPR030949">
    <property type="entry name" value="ECF_S_folate_fam"/>
</dbReference>
<evidence type="ECO:0000313" key="2">
    <source>
        <dbReference type="EMBL" id="HIQ71420.1"/>
    </source>
</evidence>
<comment type="caution">
    <text evidence="2">The sequence shown here is derived from an EMBL/GenBank/DDBJ whole genome shotgun (WGS) entry which is preliminary data.</text>
</comment>